<reference evidence="6 7" key="1">
    <citation type="journal article" date="2014" name="Genome Announc.">
        <title>Draft Genome Sequence of the Haloacid-Degrading Burkholderia caribensis Strain MBA4.</title>
        <authorList>
            <person name="Pan Y."/>
            <person name="Kong K.F."/>
            <person name="Tsang J.S."/>
        </authorList>
    </citation>
    <scope>NUCLEOTIDE SEQUENCE [LARGE SCALE GENOMIC DNA]</scope>
    <source>
        <strain evidence="6 7">MBA4</strain>
    </source>
</reference>
<dbReference type="AlphaFoldDB" id="A0A0P0R738"/>
<keyword evidence="4" id="KW-0143">Chaperone</keyword>
<evidence type="ECO:0000313" key="6">
    <source>
        <dbReference type="EMBL" id="ALL63614.1"/>
    </source>
</evidence>
<dbReference type="EMBL" id="CP012746">
    <property type="protein sequence ID" value="ALL63614.1"/>
    <property type="molecule type" value="Genomic_DNA"/>
</dbReference>
<evidence type="ECO:0000256" key="3">
    <source>
        <dbReference type="ARBA" id="ARBA00022795"/>
    </source>
</evidence>
<gene>
    <name evidence="6" type="ORF">K788_0003665</name>
</gene>
<keyword evidence="2" id="KW-0963">Cytoplasm</keyword>
<accession>A0A0P0R738</accession>
<dbReference type="KEGG" id="bcai:K788_0003665"/>
<dbReference type="InterPro" id="IPR008622">
    <property type="entry name" value="FliT"/>
</dbReference>
<name>A0A0P0R738_9BURK</name>
<sequence length="101" mass="11325">MEPVMNDSLTRALDLTHALESAVSQQDWARASAIVEERSPLLMSLRPEQTPEALEKIRAIQRIDAGISQQTRTGMDRLSERHGDALRRIKSVSLYHATGML</sequence>
<proteinExistence type="predicted"/>
<dbReference type="GO" id="GO:0044781">
    <property type="term" value="P:bacterial-type flagellum organization"/>
    <property type="evidence" value="ECO:0007669"/>
    <property type="project" value="UniProtKB-KW"/>
</dbReference>
<protein>
    <recommendedName>
        <fullName evidence="5">Flagellar protein FliT</fullName>
    </recommendedName>
</protein>
<comment type="subcellular location">
    <subcellularLocation>
        <location evidence="1">Cytoplasm</location>
        <location evidence="1">Cytosol</location>
    </subcellularLocation>
</comment>
<keyword evidence="3" id="KW-1005">Bacterial flagellum biogenesis</keyword>
<evidence type="ECO:0000256" key="4">
    <source>
        <dbReference type="ARBA" id="ARBA00023186"/>
    </source>
</evidence>
<evidence type="ECO:0000256" key="1">
    <source>
        <dbReference type="ARBA" id="ARBA00004514"/>
    </source>
</evidence>
<evidence type="ECO:0000313" key="7">
    <source>
        <dbReference type="Proteomes" id="UP000019146"/>
    </source>
</evidence>
<dbReference type="Proteomes" id="UP000019146">
    <property type="component" value="Chromosome 1"/>
</dbReference>
<evidence type="ECO:0000256" key="2">
    <source>
        <dbReference type="ARBA" id="ARBA00022490"/>
    </source>
</evidence>
<organism evidence="6 7">
    <name type="scientific">Paraburkholderia caribensis MBA4</name>
    <dbReference type="NCBI Taxonomy" id="1323664"/>
    <lineage>
        <taxon>Bacteria</taxon>
        <taxon>Pseudomonadati</taxon>
        <taxon>Pseudomonadota</taxon>
        <taxon>Betaproteobacteria</taxon>
        <taxon>Burkholderiales</taxon>
        <taxon>Burkholderiaceae</taxon>
        <taxon>Paraburkholderia</taxon>
    </lineage>
</organism>
<evidence type="ECO:0000256" key="5">
    <source>
        <dbReference type="ARBA" id="ARBA00093797"/>
    </source>
</evidence>
<dbReference type="Pfam" id="PF05400">
    <property type="entry name" value="FliT"/>
    <property type="match status" value="1"/>
</dbReference>